<organism evidence="9">
    <name type="scientific">Guillardia theta (strain CCMP2712)</name>
    <name type="common">Cryptophyte</name>
    <dbReference type="NCBI Taxonomy" id="905079"/>
    <lineage>
        <taxon>Eukaryota</taxon>
        <taxon>Cryptophyceae</taxon>
        <taxon>Pyrenomonadales</taxon>
        <taxon>Geminigeraceae</taxon>
        <taxon>Guillardia</taxon>
    </lineage>
</organism>
<dbReference type="GO" id="GO:0006397">
    <property type="term" value="P:mRNA processing"/>
    <property type="evidence" value="ECO:0007669"/>
    <property type="project" value="UniProtKB-KW"/>
</dbReference>
<accession>L1IZE8</accession>
<gene>
    <name evidence="9" type="ORF">GUITHDRAFT_88366</name>
</gene>
<sequence>MYNGVGLSTVRGSATNGYVQRNLAHVQGKTRVDYQKELEKGMAKPSLASKEPSWEILEHQRKRQTEVKIMEFRIALEDKGVSEDVIEERVAEVRRKLESESMHANLDTGAKKLTDSHALAQAKAREAQRFASAFGIRRDHTEGEAFDRELQEQKKAERQAAREKRKDQEMQEQGEERERKEQEQEQEQERQEHEGKRKGKEEERQEQEQEEGEGGGGTWRAKVWYA</sequence>
<name>L1IZE8_GUITC</name>
<feature type="compositionally biased region" description="Basic and acidic residues" evidence="7">
    <location>
        <begin position="142"/>
        <end position="207"/>
    </location>
</feature>
<dbReference type="Proteomes" id="UP000011087">
    <property type="component" value="Unassembled WGS sequence"/>
</dbReference>
<dbReference type="OrthoDB" id="10267305at2759"/>
<keyword evidence="3" id="KW-0507">mRNA processing</keyword>
<dbReference type="Pfam" id="PF08312">
    <property type="entry name" value="cwf21"/>
    <property type="match status" value="1"/>
</dbReference>
<evidence type="ECO:0000313" key="11">
    <source>
        <dbReference type="Proteomes" id="UP000011087"/>
    </source>
</evidence>
<protein>
    <recommendedName>
        <fullName evidence="8">CWF21 domain-containing protein</fullName>
    </recommendedName>
</protein>
<evidence type="ECO:0000256" key="3">
    <source>
        <dbReference type="ARBA" id="ARBA00022664"/>
    </source>
</evidence>
<reference evidence="9 11" key="1">
    <citation type="journal article" date="2012" name="Nature">
        <title>Algal genomes reveal evolutionary mosaicism and the fate of nucleomorphs.</title>
        <authorList>
            <consortium name="DOE Joint Genome Institute"/>
            <person name="Curtis B.A."/>
            <person name="Tanifuji G."/>
            <person name="Burki F."/>
            <person name="Gruber A."/>
            <person name="Irimia M."/>
            <person name="Maruyama S."/>
            <person name="Arias M.C."/>
            <person name="Ball S.G."/>
            <person name="Gile G.H."/>
            <person name="Hirakawa Y."/>
            <person name="Hopkins J.F."/>
            <person name="Kuo A."/>
            <person name="Rensing S.A."/>
            <person name="Schmutz J."/>
            <person name="Symeonidi A."/>
            <person name="Elias M."/>
            <person name="Eveleigh R.J."/>
            <person name="Herman E.K."/>
            <person name="Klute M.J."/>
            <person name="Nakayama T."/>
            <person name="Obornik M."/>
            <person name="Reyes-Prieto A."/>
            <person name="Armbrust E.V."/>
            <person name="Aves S.J."/>
            <person name="Beiko R.G."/>
            <person name="Coutinho P."/>
            <person name="Dacks J.B."/>
            <person name="Durnford D.G."/>
            <person name="Fast N.M."/>
            <person name="Green B.R."/>
            <person name="Grisdale C.J."/>
            <person name="Hempel F."/>
            <person name="Henrissat B."/>
            <person name="Hoppner M.P."/>
            <person name="Ishida K."/>
            <person name="Kim E."/>
            <person name="Koreny L."/>
            <person name="Kroth P.G."/>
            <person name="Liu Y."/>
            <person name="Malik S.B."/>
            <person name="Maier U.G."/>
            <person name="McRose D."/>
            <person name="Mock T."/>
            <person name="Neilson J.A."/>
            <person name="Onodera N.T."/>
            <person name="Poole A.M."/>
            <person name="Pritham E.J."/>
            <person name="Richards T.A."/>
            <person name="Rocap G."/>
            <person name="Roy S.W."/>
            <person name="Sarai C."/>
            <person name="Schaack S."/>
            <person name="Shirato S."/>
            <person name="Slamovits C.H."/>
            <person name="Spencer D.F."/>
            <person name="Suzuki S."/>
            <person name="Worden A.Z."/>
            <person name="Zauner S."/>
            <person name="Barry K."/>
            <person name="Bell C."/>
            <person name="Bharti A.K."/>
            <person name="Crow J.A."/>
            <person name="Grimwood J."/>
            <person name="Kramer R."/>
            <person name="Lindquist E."/>
            <person name="Lucas S."/>
            <person name="Salamov A."/>
            <person name="McFadden G.I."/>
            <person name="Lane C.E."/>
            <person name="Keeling P.J."/>
            <person name="Gray M.W."/>
            <person name="Grigoriev I.V."/>
            <person name="Archibald J.M."/>
        </authorList>
    </citation>
    <scope>NUCLEOTIDE SEQUENCE</scope>
    <source>
        <strain evidence="9 11">CCMP2712</strain>
    </source>
</reference>
<comment type="subcellular location">
    <subcellularLocation>
        <location evidence="1">Nucleus</location>
    </subcellularLocation>
</comment>
<feature type="domain" description="CWF21" evidence="8">
    <location>
        <begin position="57"/>
        <end position="102"/>
    </location>
</feature>
<keyword evidence="5" id="KW-0508">mRNA splicing</keyword>
<dbReference type="HOGENOM" id="CLU_067891_1_1_1"/>
<evidence type="ECO:0000256" key="6">
    <source>
        <dbReference type="ARBA" id="ARBA00023242"/>
    </source>
</evidence>
<dbReference type="PANTHER" id="PTHR36562:SF5">
    <property type="entry name" value="SERINE_ARGININE REPETITIVE MATRIX 2"/>
    <property type="match status" value="1"/>
</dbReference>
<evidence type="ECO:0000259" key="8">
    <source>
        <dbReference type="SMART" id="SM01115"/>
    </source>
</evidence>
<evidence type="ECO:0000256" key="2">
    <source>
        <dbReference type="ARBA" id="ARBA00005954"/>
    </source>
</evidence>
<reference evidence="10" key="3">
    <citation type="submission" date="2015-06" db="UniProtKB">
        <authorList>
            <consortium name="EnsemblProtists"/>
        </authorList>
    </citation>
    <scope>IDENTIFICATION</scope>
</reference>
<dbReference type="EnsemblProtists" id="EKX41648">
    <property type="protein sequence ID" value="EKX41648"/>
    <property type="gene ID" value="GUITHDRAFT_88366"/>
</dbReference>
<dbReference type="RefSeq" id="XP_005828628.1">
    <property type="nucleotide sequence ID" value="XM_005828571.1"/>
</dbReference>
<dbReference type="PANTHER" id="PTHR36562">
    <property type="entry name" value="SERINE/ARGININE REPETITIVE MATRIX 2"/>
    <property type="match status" value="1"/>
</dbReference>
<evidence type="ECO:0000313" key="10">
    <source>
        <dbReference type="EnsemblProtists" id="EKX41648"/>
    </source>
</evidence>
<dbReference type="AlphaFoldDB" id="L1IZE8"/>
<reference evidence="11" key="2">
    <citation type="submission" date="2012-11" db="EMBL/GenBank/DDBJ databases">
        <authorList>
            <person name="Kuo A."/>
            <person name="Curtis B.A."/>
            <person name="Tanifuji G."/>
            <person name="Burki F."/>
            <person name="Gruber A."/>
            <person name="Irimia M."/>
            <person name="Maruyama S."/>
            <person name="Arias M.C."/>
            <person name="Ball S.G."/>
            <person name="Gile G.H."/>
            <person name="Hirakawa Y."/>
            <person name="Hopkins J.F."/>
            <person name="Rensing S.A."/>
            <person name="Schmutz J."/>
            <person name="Symeonidi A."/>
            <person name="Elias M."/>
            <person name="Eveleigh R.J."/>
            <person name="Herman E.K."/>
            <person name="Klute M.J."/>
            <person name="Nakayama T."/>
            <person name="Obornik M."/>
            <person name="Reyes-Prieto A."/>
            <person name="Armbrust E.V."/>
            <person name="Aves S.J."/>
            <person name="Beiko R.G."/>
            <person name="Coutinho P."/>
            <person name="Dacks J.B."/>
            <person name="Durnford D.G."/>
            <person name="Fast N.M."/>
            <person name="Green B.R."/>
            <person name="Grisdale C."/>
            <person name="Hempe F."/>
            <person name="Henrissat B."/>
            <person name="Hoppner M.P."/>
            <person name="Ishida K.-I."/>
            <person name="Kim E."/>
            <person name="Koreny L."/>
            <person name="Kroth P.G."/>
            <person name="Liu Y."/>
            <person name="Malik S.-B."/>
            <person name="Maier U.G."/>
            <person name="McRose D."/>
            <person name="Mock T."/>
            <person name="Neilson J.A."/>
            <person name="Onodera N.T."/>
            <person name="Poole A.M."/>
            <person name="Pritham E.J."/>
            <person name="Richards T.A."/>
            <person name="Rocap G."/>
            <person name="Roy S.W."/>
            <person name="Sarai C."/>
            <person name="Schaack S."/>
            <person name="Shirato S."/>
            <person name="Slamovits C.H."/>
            <person name="Spencer D.F."/>
            <person name="Suzuki S."/>
            <person name="Worden A.Z."/>
            <person name="Zauner S."/>
            <person name="Barry K."/>
            <person name="Bell C."/>
            <person name="Bharti A.K."/>
            <person name="Crow J.A."/>
            <person name="Grimwood J."/>
            <person name="Kramer R."/>
            <person name="Lindquist E."/>
            <person name="Lucas S."/>
            <person name="Salamov A."/>
            <person name="McFadden G.I."/>
            <person name="Lane C.E."/>
            <person name="Keeling P.J."/>
            <person name="Gray M.W."/>
            <person name="Grigoriev I.V."/>
            <person name="Archibald J.M."/>
        </authorList>
    </citation>
    <scope>NUCLEOTIDE SEQUENCE</scope>
    <source>
        <strain evidence="11">CCMP2712</strain>
    </source>
</reference>
<dbReference type="GeneID" id="17298251"/>
<dbReference type="EMBL" id="JH993022">
    <property type="protein sequence ID" value="EKX41648.1"/>
    <property type="molecule type" value="Genomic_DNA"/>
</dbReference>
<proteinExistence type="inferred from homology"/>
<evidence type="ECO:0000313" key="9">
    <source>
        <dbReference type="EMBL" id="EKX41648.1"/>
    </source>
</evidence>
<dbReference type="GO" id="GO:0005681">
    <property type="term" value="C:spliceosomal complex"/>
    <property type="evidence" value="ECO:0007669"/>
    <property type="project" value="UniProtKB-KW"/>
</dbReference>
<dbReference type="CDD" id="cd21372">
    <property type="entry name" value="cwf21_CWC21-like"/>
    <property type="match status" value="1"/>
</dbReference>
<keyword evidence="4" id="KW-0747">Spliceosome</keyword>
<dbReference type="STRING" id="905079.L1IZE8"/>
<dbReference type="SMART" id="SM01115">
    <property type="entry name" value="cwf21"/>
    <property type="match status" value="1"/>
</dbReference>
<dbReference type="OMA" id="LAHMRPR"/>
<evidence type="ECO:0000256" key="5">
    <source>
        <dbReference type="ARBA" id="ARBA00023187"/>
    </source>
</evidence>
<comment type="similarity">
    <text evidence="2">Belongs to the CWC21 family.</text>
</comment>
<dbReference type="InterPro" id="IPR013170">
    <property type="entry name" value="mRNA_splic_Cwf21_dom"/>
</dbReference>
<keyword evidence="11" id="KW-1185">Reference proteome</keyword>
<evidence type="ECO:0000256" key="1">
    <source>
        <dbReference type="ARBA" id="ARBA00004123"/>
    </source>
</evidence>
<dbReference type="PaxDb" id="55529-EKX41648"/>
<dbReference type="InterPro" id="IPR051372">
    <property type="entry name" value="CWC21"/>
</dbReference>
<dbReference type="GO" id="GO:0008380">
    <property type="term" value="P:RNA splicing"/>
    <property type="evidence" value="ECO:0007669"/>
    <property type="project" value="UniProtKB-KW"/>
</dbReference>
<dbReference type="Gene3D" id="6.10.140.420">
    <property type="match status" value="1"/>
</dbReference>
<feature type="region of interest" description="Disordered" evidence="7">
    <location>
        <begin position="142"/>
        <end position="226"/>
    </location>
</feature>
<dbReference type="KEGG" id="gtt:GUITHDRAFT_88366"/>
<evidence type="ECO:0000256" key="7">
    <source>
        <dbReference type="SAM" id="MobiDB-lite"/>
    </source>
</evidence>
<dbReference type="eggNOG" id="KOG1869">
    <property type="taxonomic scope" value="Eukaryota"/>
</dbReference>
<evidence type="ECO:0000256" key="4">
    <source>
        <dbReference type="ARBA" id="ARBA00022728"/>
    </source>
</evidence>
<keyword evidence="6" id="KW-0539">Nucleus</keyword>